<dbReference type="Gene3D" id="3.40.50.10330">
    <property type="entry name" value="Probable inorganic polyphosphate/atp-NAD kinase, domain 1"/>
    <property type="match status" value="1"/>
</dbReference>
<dbReference type="PANTHER" id="PTHR12358">
    <property type="entry name" value="SPHINGOSINE KINASE"/>
    <property type="match status" value="1"/>
</dbReference>
<evidence type="ECO:0000313" key="2">
    <source>
        <dbReference type="EMBL" id="KAK9744852.1"/>
    </source>
</evidence>
<organism evidence="2 3">
    <name type="scientific">Popillia japonica</name>
    <name type="common">Japanese beetle</name>
    <dbReference type="NCBI Taxonomy" id="7064"/>
    <lineage>
        <taxon>Eukaryota</taxon>
        <taxon>Metazoa</taxon>
        <taxon>Ecdysozoa</taxon>
        <taxon>Arthropoda</taxon>
        <taxon>Hexapoda</taxon>
        <taxon>Insecta</taxon>
        <taxon>Pterygota</taxon>
        <taxon>Neoptera</taxon>
        <taxon>Endopterygota</taxon>
        <taxon>Coleoptera</taxon>
        <taxon>Polyphaga</taxon>
        <taxon>Scarabaeiformia</taxon>
        <taxon>Scarabaeidae</taxon>
        <taxon>Rutelinae</taxon>
        <taxon>Popillia</taxon>
    </lineage>
</organism>
<gene>
    <name evidence="2" type="ORF">QE152_g7424</name>
</gene>
<dbReference type="GO" id="GO:0005737">
    <property type="term" value="C:cytoplasm"/>
    <property type="evidence" value="ECO:0007669"/>
    <property type="project" value="TreeGrafter"/>
</dbReference>
<dbReference type="Proteomes" id="UP001458880">
    <property type="component" value="Unassembled WGS sequence"/>
</dbReference>
<dbReference type="PANTHER" id="PTHR12358:SF112">
    <property type="entry name" value="LD11247P-RELATED"/>
    <property type="match status" value="1"/>
</dbReference>
<dbReference type="EMBL" id="JASPKY010000054">
    <property type="protein sequence ID" value="KAK9744852.1"/>
    <property type="molecule type" value="Genomic_DNA"/>
</dbReference>
<keyword evidence="2" id="KW-0808">Transferase</keyword>
<evidence type="ECO:0000259" key="1">
    <source>
        <dbReference type="PROSITE" id="PS50146"/>
    </source>
</evidence>
<dbReference type="SUPFAM" id="SSF111331">
    <property type="entry name" value="NAD kinase/diacylglycerol kinase-like"/>
    <property type="match status" value="1"/>
</dbReference>
<dbReference type="InterPro" id="IPR017438">
    <property type="entry name" value="ATP-NAD_kinase_N"/>
</dbReference>
<comment type="caution">
    <text evidence="2">The sequence shown here is derived from an EMBL/GenBank/DDBJ whole genome shotgun (WGS) entry which is preliminary data.</text>
</comment>
<dbReference type="InterPro" id="IPR016064">
    <property type="entry name" value="NAD/diacylglycerol_kinase_sf"/>
</dbReference>
<feature type="domain" description="DAGKc" evidence="1">
    <location>
        <begin position="164"/>
        <end position="287"/>
    </location>
</feature>
<evidence type="ECO:0000313" key="3">
    <source>
        <dbReference type="Proteomes" id="UP001458880"/>
    </source>
</evidence>
<dbReference type="InterPro" id="IPR050187">
    <property type="entry name" value="Lipid_Phosphate_FormReg"/>
</dbReference>
<dbReference type="AlphaFoldDB" id="A0AAW1MFB6"/>
<dbReference type="Pfam" id="PF00781">
    <property type="entry name" value="DAGK_cat"/>
    <property type="match status" value="1"/>
</dbReference>
<accession>A0AAW1MFB6</accession>
<keyword evidence="2" id="KW-0418">Kinase</keyword>
<reference evidence="2 3" key="1">
    <citation type="journal article" date="2024" name="BMC Genomics">
        <title>De novo assembly and annotation of Popillia japonica's genome with initial clues to its potential as an invasive pest.</title>
        <authorList>
            <person name="Cucini C."/>
            <person name="Boschi S."/>
            <person name="Funari R."/>
            <person name="Cardaioli E."/>
            <person name="Iannotti N."/>
            <person name="Marturano G."/>
            <person name="Paoli F."/>
            <person name="Bruttini M."/>
            <person name="Carapelli A."/>
            <person name="Frati F."/>
            <person name="Nardi F."/>
        </authorList>
    </citation>
    <scope>NUCLEOTIDE SEQUENCE [LARGE SCALE GENOMIC DNA]</scope>
    <source>
        <strain evidence="2">DMR45628</strain>
    </source>
</reference>
<dbReference type="GO" id="GO:0046512">
    <property type="term" value="P:sphingosine biosynthetic process"/>
    <property type="evidence" value="ECO:0007669"/>
    <property type="project" value="TreeGrafter"/>
</dbReference>
<dbReference type="SMART" id="SM00046">
    <property type="entry name" value="DAGKc"/>
    <property type="match status" value="1"/>
</dbReference>
<protein>
    <submittedName>
        <fullName evidence="2">Diacylglycerol kinase catalytic domain</fullName>
    </submittedName>
</protein>
<dbReference type="InterPro" id="IPR001206">
    <property type="entry name" value="Diacylglycerol_kinase_cat_dom"/>
</dbReference>
<sequence>MSQERILLEETFYVLTKKNSVFRVRLTKKGLSLIKESDNQEKKQTIPTRDIIGCKCLRSKKSTTSCSCQSLPRTTLRVVEENSGEQDETDISAYLYIYAYILQNNKNGHCKRERTIITLRFRSFDKYEDNNKEAKRWRNAIKQLIKGEQAQYESGETPIMHKINEQRKLLVLCNPKSGPGRGKAIFQDKIVPILQEAEIPYDLHITKHANYARDFVRSCNIYQWSGVVVVGGDGIVFEVINGMFERPDWHRAVENLPVAVVPGGSGNGLARSIAYYPTGTEQWRISP</sequence>
<dbReference type="PROSITE" id="PS50146">
    <property type="entry name" value="DAGK"/>
    <property type="match status" value="1"/>
</dbReference>
<dbReference type="GO" id="GO:0001727">
    <property type="term" value="F:lipid kinase activity"/>
    <property type="evidence" value="ECO:0007669"/>
    <property type="project" value="TreeGrafter"/>
</dbReference>
<name>A0AAW1MFB6_POPJA</name>
<dbReference type="GO" id="GO:0016020">
    <property type="term" value="C:membrane"/>
    <property type="evidence" value="ECO:0007669"/>
    <property type="project" value="TreeGrafter"/>
</dbReference>
<proteinExistence type="predicted"/>
<keyword evidence="3" id="KW-1185">Reference proteome</keyword>